<organism evidence="2 3">
    <name type="scientific">Streptomyces poriferorum</name>
    <dbReference type="NCBI Taxonomy" id="2798799"/>
    <lineage>
        <taxon>Bacteria</taxon>
        <taxon>Bacillati</taxon>
        <taxon>Actinomycetota</taxon>
        <taxon>Actinomycetes</taxon>
        <taxon>Kitasatosporales</taxon>
        <taxon>Streptomycetaceae</taxon>
        <taxon>Streptomyces</taxon>
    </lineage>
</organism>
<dbReference type="Proteomes" id="UP001235744">
    <property type="component" value="Chromosome"/>
</dbReference>
<sequence length="405" mass="44011">MRHPTGAASCCASPSCPDPAWTPVPRILQELDATASRQARPRAWLRAVVWLVEAGLHRRAGATTLAVARDLAGRMDYRLGFVLYDLEGTAARCGVSVATVKRHVRVLRELGALVWRRHGTKRNLHLPGRRYAGTATVYAAVIPAVYDAAMGHRLEGAGYGARVVGVTDAGRERAVEAVRASARPVDNPPARKRSSGGRAPHSSGRHHDVPRADVEEKGNYTPGRSPLRVARDIAVARQVRPLVGWIQREGLRRLAYALRPLIDRGLDARAIAAELCGLAAGWRPVRPAAWITAALGRDREEPVAHGRTDPPEAFQRAVIGTREPECVVGADSPWYGIEGLTREEVVDLRSAAASDPGLVLAALENLGERDTRRLYTNRLVDEVLLYAFTGVRRGRSGVGHHPALM</sequence>
<evidence type="ECO:0000313" key="2">
    <source>
        <dbReference type="EMBL" id="WLQ57614.1"/>
    </source>
</evidence>
<feature type="region of interest" description="Disordered" evidence="1">
    <location>
        <begin position="177"/>
        <end position="225"/>
    </location>
</feature>
<evidence type="ECO:0000256" key="1">
    <source>
        <dbReference type="SAM" id="MobiDB-lite"/>
    </source>
</evidence>
<dbReference type="RefSeq" id="WP_306070910.1">
    <property type="nucleotide sequence ID" value="NZ_CP120988.1"/>
</dbReference>
<proteinExistence type="predicted"/>
<evidence type="ECO:0000313" key="3">
    <source>
        <dbReference type="Proteomes" id="UP001235744"/>
    </source>
</evidence>
<reference evidence="2 3" key="1">
    <citation type="submission" date="2023-03" db="EMBL/GenBank/DDBJ databases">
        <title>Isolation and description of six Streptomyces strains from soil environments, able to metabolize different microbial glucans.</title>
        <authorList>
            <person name="Widen T."/>
            <person name="Larsbrink J."/>
        </authorList>
    </citation>
    <scope>NUCLEOTIDE SEQUENCE [LARGE SCALE GENOMIC DNA]</scope>
    <source>
        <strain evidence="2 3">Alt2</strain>
    </source>
</reference>
<name>A0ABY9ITP8_9ACTN</name>
<accession>A0ABY9ITP8</accession>
<gene>
    <name evidence="2" type="ORF">P8A19_20205</name>
</gene>
<feature type="compositionally biased region" description="Basic and acidic residues" evidence="1">
    <location>
        <begin position="205"/>
        <end position="218"/>
    </location>
</feature>
<keyword evidence="3" id="KW-1185">Reference proteome</keyword>
<dbReference type="EMBL" id="CP120988">
    <property type="protein sequence ID" value="WLQ57614.1"/>
    <property type="molecule type" value="Genomic_DNA"/>
</dbReference>
<protein>
    <submittedName>
        <fullName evidence="2">Cell wall protein</fullName>
    </submittedName>
</protein>